<dbReference type="Pfam" id="PF19818">
    <property type="entry name" value="DUF6301"/>
    <property type="match status" value="1"/>
</dbReference>
<accession>A0ABS3S9L8</accession>
<proteinExistence type="predicted"/>
<dbReference type="InterPro" id="IPR046268">
    <property type="entry name" value="DUF6301"/>
</dbReference>
<organism evidence="1 2">
    <name type="scientific">Actinomadura violacea</name>
    <dbReference type="NCBI Taxonomy" id="2819934"/>
    <lineage>
        <taxon>Bacteria</taxon>
        <taxon>Bacillati</taxon>
        <taxon>Actinomycetota</taxon>
        <taxon>Actinomycetes</taxon>
        <taxon>Streptosporangiales</taxon>
        <taxon>Thermomonosporaceae</taxon>
        <taxon>Actinomadura</taxon>
    </lineage>
</organism>
<comment type="caution">
    <text evidence="1">The sequence shown here is derived from an EMBL/GenBank/DDBJ whole genome shotgun (WGS) entry which is preliminary data.</text>
</comment>
<keyword evidence="2" id="KW-1185">Reference proteome</keyword>
<dbReference type="RefSeq" id="WP_208252096.1">
    <property type="nucleotide sequence ID" value="NZ_JAGEPF010000043.1"/>
</dbReference>
<dbReference type="EMBL" id="JAGEPF010000043">
    <property type="protein sequence ID" value="MBO2465248.1"/>
    <property type="molecule type" value="Genomic_DNA"/>
</dbReference>
<name>A0ABS3S9L8_9ACTN</name>
<evidence type="ECO:0000313" key="2">
    <source>
        <dbReference type="Proteomes" id="UP000680206"/>
    </source>
</evidence>
<protein>
    <submittedName>
        <fullName evidence="1">Uncharacterized protein</fullName>
    </submittedName>
</protein>
<evidence type="ECO:0000313" key="1">
    <source>
        <dbReference type="EMBL" id="MBO2465248.1"/>
    </source>
</evidence>
<gene>
    <name evidence="1" type="ORF">J4709_47575</name>
</gene>
<sequence>MNEGILDDQAIIELAAHLRDLRWPWSASHVPTVARALGWTMESDSEGGIDFDTGLGPSSGSVEIDDKDGVSAVYAPVTSLIDFKMLSRAWLRDAFAHATGLLTEAFGDPTQRLPGPSPEVRWRGPDSTLGLNDTCTNVEIFSARNDYLDDLDHWEGD</sequence>
<reference evidence="1 2" key="1">
    <citation type="submission" date="2021-03" db="EMBL/GenBank/DDBJ databases">
        <title>Actinomadura violae sp. nov., isolated from lichen in Thailand.</title>
        <authorList>
            <person name="Kanchanasin P."/>
            <person name="Saeng-In P."/>
            <person name="Phongsopitanun W."/>
            <person name="Yuki M."/>
            <person name="Kudo T."/>
            <person name="Ohkuma M."/>
            <person name="Tanasupawat S."/>
        </authorList>
    </citation>
    <scope>NUCLEOTIDE SEQUENCE [LARGE SCALE GENOMIC DNA]</scope>
    <source>
        <strain evidence="1 2">LCR2-06</strain>
    </source>
</reference>
<dbReference type="Proteomes" id="UP000680206">
    <property type="component" value="Unassembled WGS sequence"/>
</dbReference>